<evidence type="ECO:0000313" key="7">
    <source>
        <dbReference type="EMBL" id="OCT14711.1"/>
    </source>
</evidence>
<dbReference type="PROSITE" id="PS01124">
    <property type="entry name" value="HTH_ARAC_FAMILY_2"/>
    <property type="match status" value="1"/>
</dbReference>
<gene>
    <name evidence="7" type="ORF">A8709_11045</name>
</gene>
<dbReference type="Gene3D" id="3.40.50.2300">
    <property type="match status" value="1"/>
</dbReference>
<dbReference type="SMART" id="SM00342">
    <property type="entry name" value="HTH_ARAC"/>
    <property type="match status" value="1"/>
</dbReference>
<dbReference type="Pfam" id="PF17853">
    <property type="entry name" value="GGDEF_2"/>
    <property type="match status" value="1"/>
</dbReference>
<evidence type="ECO:0000256" key="3">
    <source>
        <dbReference type="ARBA" id="ARBA00023163"/>
    </source>
</evidence>
<dbReference type="InterPro" id="IPR009057">
    <property type="entry name" value="Homeodomain-like_sf"/>
</dbReference>
<keyword evidence="8" id="KW-1185">Reference proteome</keyword>
<evidence type="ECO:0008006" key="9">
    <source>
        <dbReference type="Google" id="ProtNLM"/>
    </source>
</evidence>
<name>A0A1C1A2G6_9BACL</name>
<comment type="caution">
    <text evidence="7">The sequence shown here is derived from an EMBL/GenBank/DDBJ whole genome shotgun (WGS) entry which is preliminary data.</text>
</comment>
<dbReference type="InterPro" id="IPR001789">
    <property type="entry name" value="Sig_transdc_resp-reg_receiver"/>
</dbReference>
<keyword evidence="4" id="KW-0597">Phosphoprotein</keyword>
<dbReference type="Pfam" id="PF12833">
    <property type="entry name" value="HTH_18"/>
    <property type="match status" value="1"/>
</dbReference>
<dbReference type="PANTHER" id="PTHR43280:SF2">
    <property type="entry name" value="HTH-TYPE TRANSCRIPTIONAL REGULATOR EXSA"/>
    <property type="match status" value="1"/>
</dbReference>
<dbReference type="PROSITE" id="PS50110">
    <property type="entry name" value="RESPONSE_REGULATORY"/>
    <property type="match status" value="1"/>
</dbReference>
<reference evidence="8" key="1">
    <citation type="submission" date="2016-05" db="EMBL/GenBank/DDBJ databases">
        <title>Paenibacillus oryzae. sp. nov., isolated from the rice root.</title>
        <authorList>
            <person name="Zhang J."/>
            <person name="Zhang X."/>
        </authorList>
    </citation>
    <scope>NUCLEOTIDE SEQUENCE [LARGE SCALE GENOMIC DNA]</scope>
    <source>
        <strain evidence="8">KCTC13222</strain>
    </source>
</reference>
<dbReference type="CDD" id="cd17536">
    <property type="entry name" value="REC_YesN-like"/>
    <property type="match status" value="1"/>
</dbReference>
<dbReference type="InterPro" id="IPR011006">
    <property type="entry name" value="CheY-like_superfamily"/>
</dbReference>
<dbReference type="Proteomes" id="UP000093309">
    <property type="component" value="Unassembled WGS sequence"/>
</dbReference>
<keyword evidence="2" id="KW-0238">DNA-binding</keyword>
<dbReference type="PANTHER" id="PTHR43280">
    <property type="entry name" value="ARAC-FAMILY TRANSCRIPTIONAL REGULATOR"/>
    <property type="match status" value="1"/>
</dbReference>
<proteinExistence type="predicted"/>
<evidence type="ECO:0000259" key="6">
    <source>
        <dbReference type="PROSITE" id="PS50110"/>
    </source>
</evidence>
<dbReference type="InterPro" id="IPR018060">
    <property type="entry name" value="HTH_AraC"/>
</dbReference>
<dbReference type="OrthoDB" id="2498316at2"/>
<dbReference type="GO" id="GO:0043565">
    <property type="term" value="F:sequence-specific DNA binding"/>
    <property type="evidence" value="ECO:0007669"/>
    <property type="project" value="InterPro"/>
</dbReference>
<dbReference type="EMBL" id="LYPC01000016">
    <property type="protein sequence ID" value="OCT14711.1"/>
    <property type="molecule type" value="Genomic_DNA"/>
</dbReference>
<protein>
    <recommendedName>
        <fullName evidence="9">DNA-binding response regulator</fullName>
    </recommendedName>
</protein>
<evidence type="ECO:0000256" key="2">
    <source>
        <dbReference type="ARBA" id="ARBA00023125"/>
    </source>
</evidence>
<dbReference type="STRING" id="512399.A8709_11045"/>
<organism evidence="7 8">
    <name type="scientific">Paenibacillus pectinilyticus</name>
    <dbReference type="NCBI Taxonomy" id="512399"/>
    <lineage>
        <taxon>Bacteria</taxon>
        <taxon>Bacillati</taxon>
        <taxon>Bacillota</taxon>
        <taxon>Bacilli</taxon>
        <taxon>Bacillales</taxon>
        <taxon>Paenibacillaceae</taxon>
        <taxon>Paenibacillus</taxon>
    </lineage>
</organism>
<evidence type="ECO:0000313" key="8">
    <source>
        <dbReference type="Proteomes" id="UP000093309"/>
    </source>
</evidence>
<dbReference type="GO" id="GO:0003700">
    <property type="term" value="F:DNA-binding transcription factor activity"/>
    <property type="evidence" value="ECO:0007669"/>
    <property type="project" value="InterPro"/>
</dbReference>
<evidence type="ECO:0000256" key="1">
    <source>
        <dbReference type="ARBA" id="ARBA00023015"/>
    </source>
</evidence>
<dbReference type="SMART" id="SM00448">
    <property type="entry name" value="REC"/>
    <property type="match status" value="1"/>
</dbReference>
<feature type="domain" description="HTH araC/xylS-type" evidence="5">
    <location>
        <begin position="431"/>
        <end position="529"/>
    </location>
</feature>
<sequence length="531" mass="61069">MRILIAEDEKLTRESMERELRSFGYEIIEKAADGVEALAAIESFRPDVVLADIRMPRMDGLRLLQEARKASTSPIFVIVSSYDSFDYAKTALEEGVFAYLLKPVGKSDLRSCLTRVESRIHREAEETNRLTAVDHKAKKYMQLAKKQMLQQWFEEEKTDESELRAQFKAMDIVLPYDRFVVLTVSIDEFEKIAIGKSAADLQLYKYCIENMTLEMIAELGVEILSFEGEHEQGFLVNMPFDPLLEEKMAQTLEKIIEMVSQYLKFTVTVGVGEAVGSLTHIHKSYGQAKQAAMTRMKQGGNRMYVYRNMESKITVAAIVMDFETEQKLLFSMEKCEKENAKDILSGFYRQANDQSENFMKLNFNVAVTLMKLMNRLGMNPEPFLGSELKVYRKLNGCTNLEQLLLTLDGMLDVCFEEIRKNDKIWNNSVMAKAMDYIIHHYNEDISLQSIADHISMSPAYLSKQFKKTYNQNFIEFLIQYRIDKARELLKSGNYTANEVSSLVGIKDEKHFFRTFKKITGVTPGTYKRGKG</sequence>
<dbReference type="Pfam" id="PF00072">
    <property type="entry name" value="Response_reg"/>
    <property type="match status" value="1"/>
</dbReference>
<dbReference type="InterPro" id="IPR041522">
    <property type="entry name" value="CdaR_GGDEF"/>
</dbReference>
<feature type="domain" description="Response regulatory" evidence="6">
    <location>
        <begin position="2"/>
        <end position="117"/>
    </location>
</feature>
<dbReference type="Gene3D" id="1.10.10.60">
    <property type="entry name" value="Homeodomain-like"/>
    <property type="match status" value="2"/>
</dbReference>
<evidence type="ECO:0000256" key="4">
    <source>
        <dbReference type="PROSITE-ProRule" id="PRU00169"/>
    </source>
</evidence>
<evidence type="ECO:0000259" key="5">
    <source>
        <dbReference type="PROSITE" id="PS01124"/>
    </source>
</evidence>
<dbReference type="AlphaFoldDB" id="A0A1C1A2G6"/>
<dbReference type="RefSeq" id="WP_065852691.1">
    <property type="nucleotide sequence ID" value="NZ_LYPC01000016.1"/>
</dbReference>
<dbReference type="GO" id="GO:0000160">
    <property type="term" value="P:phosphorelay signal transduction system"/>
    <property type="evidence" value="ECO:0007669"/>
    <property type="project" value="InterPro"/>
</dbReference>
<accession>A0A1C1A2G6</accession>
<feature type="modified residue" description="4-aspartylphosphate" evidence="4">
    <location>
        <position position="52"/>
    </location>
</feature>
<dbReference type="SUPFAM" id="SSF46689">
    <property type="entry name" value="Homeodomain-like"/>
    <property type="match status" value="2"/>
</dbReference>
<keyword evidence="3" id="KW-0804">Transcription</keyword>
<keyword evidence="1" id="KW-0805">Transcription regulation</keyword>
<dbReference type="SUPFAM" id="SSF52172">
    <property type="entry name" value="CheY-like"/>
    <property type="match status" value="1"/>
</dbReference>